<organism evidence="3">
    <name type="scientific">Amblyomma aureolatum</name>
    <dbReference type="NCBI Taxonomy" id="187763"/>
    <lineage>
        <taxon>Eukaryota</taxon>
        <taxon>Metazoa</taxon>
        <taxon>Ecdysozoa</taxon>
        <taxon>Arthropoda</taxon>
        <taxon>Chelicerata</taxon>
        <taxon>Arachnida</taxon>
        <taxon>Acari</taxon>
        <taxon>Parasitiformes</taxon>
        <taxon>Ixodida</taxon>
        <taxon>Ixodoidea</taxon>
        <taxon>Ixodidae</taxon>
        <taxon>Amblyomminae</taxon>
        <taxon>Amblyomma</taxon>
    </lineage>
</organism>
<reference evidence="3" key="1">
    <citation type="journal article" date="2017" name="Front. Cell. Infect. Microbiol.">
        <title>The Distinct Transcriptional Response of the Midgut of Amblyomma sculptum and Amblyomma aureolatum Ticks to Rickettsia rickettsii Correlates to Their Differences in Susceptibility to Infection.</title>
        <authorList>
            <person name="Martins L.A."/>
            <person name="Galletti M.F.B.M."/>
            <person name="Ribeiro J.M."/>
            <person name="Fujita A."/>
            <person name="Costa F.B."/>
            <person name="Labruna M.B."/>
            <person name="Daffre S."/>
            <person name="Fogaca A.C."/>
        </authorList>
    </citation>
    <scope>NUCLEOTIDE SEQUENCE</scope>
</reference>
<keyword evidence="2" id="KW-0812">Transmembrane</keyword>
<feature type="transmembrane region" description="Helical" evidence="2">
    <location>
        <begin position="50"/>
        <end position="72"/>
    </location>
</feature>
<evidence type="ECO:0000313" key="3">
    <source>
        <dbReference type="EMBL" id="JAT92565.1"/>
    </source>
</evidence>
<proteinExistence type="evidence at transcript level"/>
<dbReference type="EMBL" id="GFAC01006623">
    <property type="protein sequence ID" value="JAT92565.1"/>
    <property type="molecule type" value="mRNA"/>
</dbReference>
<sequence length="153" mass="16324">MKPPVFSIPRRSGEPSLWGPLATTVIGLVLGLCGTVAFVAGFAWLQYQPVWMAGVLLFALSLVAIASGMLAYKAQVDRFKHETQRQHYATPYGRLHAEDEEAGPSQRAGVEKSGRPGPIKAPPSTIILEDSAGWSGTAAQPQHLHACGVAVHI</sequence>
<feature type="transmembrane region" description="Helical" evidence="2">
    <location>
        <begin position="21"/>
        <end position="44"/>
    </location>
</feature>
<feature type="region of interest" description="Disordered" evidence="1">
    <location>
        <begin position="91"/>
        <end position="123"/>
    </location>
</feature>
<name>A0A1E1WZX2_9ACAR</name>
<accession>A0A1E1WZX2</accession>
<evidence type="ECO:0000256" key="1">
    <source>
        <dbReference type="SAM" id="MobiDB-lite"/>
    </source>
</evidence>
<protein>
    <submittedName>
        <fullName evidence="3">Putative conserved plasma membrane protein</fullName>
    </submittedName>
</protein>
<keyword evidence="2" id="KW-1133">Transmembrane helix</keyword>
<evidence type="ECO:0000256" key="2">
    <source>
        <dbReference type="SAM" id="Phobius"/>
    </source>
</evidence>
<keyword evidence="2" id="KW-0472">Membrane</keyword>
<dbReference type="AlphaFoldDB" id="A0A1E1WZX2"/>